<dbReference type="Proteomes" id="UP001280629">
    <property type="component" value="Unassembled WGS sequence"/>
</dbReference>
<name>A0ABU4FXW5_9BACL</name>
<reference evidence="1 2" key="1">
    <citation type="submission" date="2023-06" db="EMBL/GenBank/DDBJ databases">
        <title>Sporosarcina sp. nov., isolated from Korean traditional fermented seafood 'Jeotgal'.</title>
        <authorList>
            <person name="Yang A.-I."/>
            <person name="Shin N.-R."/>
        </authorList>
    </citation>
    <scope>NUCLEOTIDE SEQUENCE [LARGE SCALE GENOMIC DNA]</scope>
    <source>
        <strain evidence="1 2">KCTC3840</strain>
    </source>
</reference>
<proteinExistence type="predicted"/>
<comment type="caution">
    <text evidence="1">The sequence shown here is derived from an EMBL/GenBank/DDBJ whole genome shotgun (WGS) entry which is preliminary data.</text>
</comment>
<dbReference type="RefSeq" id="WP_317934303.1">
    <property type="nucleotide sequence ID" value="NZ_JAUBDH010000002.1"/>
</dbReference>
<accession>A0ABU4FXW5</accession>
<gene>
    <name evidence="1" type="ORF">QT716_02705</name>
</gene>
<evidence type="ECO:0000313" key="2">
    <source>
        <dbReference type="Proteomes" id="UP001280629"/>
    </source>
</evidence>
<evidence type="ECO:0000313" key="1">
    <source>
        <dbReference type="EMBL" id="MDW0108955.1"/>
    </source>
</evidence>
<sequence>MRLLITALAVFAIIHMLRLDLTQGTIQLADFASAEPACQEVDKPVSIVATAVTGDTIESLFALYPDPSIPFIDRLTLFYNLNPHLQLQDIVGGEQIEIPLSSETVTFCSKQ</sequence>
<dbReference type="EMBL" id="JAUBDH010000002">
    <property type="protein sequence ID" value="MDW0108955.1"/>
    <property type="molecule type" value="Genomic_DNA"/>
</dbReference>
<keyword evidence="2" id="KW-1185">Reference proteome</keyword>
<organism evidence="1 2">
    <name type="scientific">Sporosarcina aquimarina</name>
    <dbReference type="NCBI Taxonomy" id="114975"/>
    <lineage>
        <taxon>Bacteria</taxon>
        <taxon>Bacillati</taxon>
        <taxon>Bacillota</taxon>
        <taxon>Bacilli</taxon>
        <taxon>Bacillales</taxon>
        <taxon>Caryophanaceae</taxon>
        <taxon>Sporosarcina</taxon>
    </lineage>
</organism>
<protein>
    <recommendedName>
        <fullName evidence="3">LysM domain-containing protein</fullName>
    </recommendedName>
</protein>
<evidence type="ECO:0008006" key="3">
    <source>
        <dbReference type="Google" id="ProtNLM"/>
    </source>
</evidence>